<dbReference type="Proteomes" id="UP000482960">
    <property type="component" value="Unassembled WGS sequence"/>
</dbReference>
<name>A0A6V8LCB8_9ACTN</name>
<gene>
    <name evidence="1" type="ORF">Prum_060530</name>
</gene>
<sequence>MDQVKNDDEFKRIALHQLIEKDRQMITKYEEGMAHYHQRIETSQYEIGRLDERLG</sequence>
<reference evidence="1 2" key="1">
    <citation type="submission" date="2020-03" db="EMBL/GenBank/DDBJ databases">
        <title>Whole genome shotgun sequence of Phytohabitans rumicis NBRC 108638.</title>
        <authorList>
            <person name="Komaki H."/>
            <person name="Tamura T."/>
        </authorList>
    </citation>
    <scope>NUCLEOTIDE SEQUENCE [LARGE SCALE GENOMIC DNA]</scope>
    <source>
        <strain evidence="1 2">NBRC 108638</strain>
    </source>
</reference>
<protein>
    <submittedName>
        <fullName evidence="1">Uncharacterized protein</fullName>
    </submittedName>
</protein>
<organism evidence="1 2">
    <name type="scientific">Phytohabitans rumicis</name>
    <dbReference type="NCBI Taxonomy" id="1076125"/>
    <lineage>
        <taxon>Bacteria</taxon>
        <taxon>Bacillati</taxon>
        <taxon>Actinomycetota</taxon>
        <taxon>Actinomycetes</taxon>
        <taxon>Micromonosporales</taxon>
        <taxon>Micromonosporaceae</taxon>
    </lineage>
</organism>
<evidence type="ECO:0000313" key="2">
    <source>
        <dbReference type="Proteomes" id="UP000482960"/>
    </source>
</evidence>
<evidence type="ECO:0000313" key="1">
    <source>
        <dbReference type="EMBL" id="GFJ92411.1"/>
    </source>
</evidence>
<accession>A0A6V8LCB8</accession>
<keyword evidence="2" id="KW-1185">Reference proteome</keyword>
<comment type="caution">
    <text evidence="1">The sequence shown here is derived from an EMBL/GenBank/DDBJ whole genome shotgun (WGS) entry which is preliminary data.</text>
</comment>
<dbReference type="EMBL" id="BLPG01000001">
    <property type="protein sequence ID" value="GFJ92411.1"/>
    <property type="molecule type" value="Genomic_DNA"/>
</dbReference>
<reference evidence="1 2" key="2">
    <citation type="submission" date="2020-03" db="EMBL/GenBank/DDBJ databases">
        <authorList>
            <person name="Ichikawa N."/>
            <person name="Kimura A."/>
            <person name="Kitahashi Y."/>
            <person name="Uohara A."/>
        </authorList>
    </citation>
    <scope>NUCLEOTIDE SEQUENCE [LARGE SCALE GENOMIC DNA]</scope>
    <source>
        <strain evidence="1 2">NBRC 108638</strain>
    </source>
</reference>
<proteinExistence type="predicted"/>
<dbReference type="AlphaFoldDB" id="A0A6V8LCB8"/>